<evidence type="ECO:0000313" key="4">
    <source>
        <dbReference type="EMBL" id="KAF3848557.1"/>
    </source>
</evidence>
<evidence type="ECO:0000256" key="2">
    <source>
        <dbReference type="RuleBase" id="RU004439"/>
    </source>
</evidence>
<dbReference type="Gene3D" id="3.30.500.10">
    <property type="entry name" value="MHC class I-like antigen recognition-like"/>
    <property type="match status" value="1"/>
</dbReference>
<dbReference type="GO" id="GO:0005615">
    <property type="term" value="C:extracellular space"/>
    <property type="evidence" value="ECO:0007669"/>
    <property type="project" value="TreeGrafter"/>
</dbReference>
<protein>
    <recommendedName>
        <fullName evidence="3">MHC class I-like antigen recognition-like domain-containing protein</fullName>
    </recommendedName>
</protein>
<dbReference type="PANTHER" id="PTHR16675">
    <property type="entry name" value="MHC CLASS I-RELATED"/>
    <property type="match status" value="1"/>
</dbReference>
<organism evidence="4 5">
    <name type="scientific">Dissostichus mawsoni</name>
    <name type="common">Antarctic cod</name>
    <dbReference type="NCBI Taxonomy" id="36200"/>
    <lineage>
        <taxon>Eukaryota</taxon>
        <taxon>Metazoa</taxon>
        <taxon>Chordata</taxon>
        <taxon>Craniata</taxon>
        <taxon>Vertebrata</taxon>
        <taxon>Euteleostomi</taxon>
        <taxon>Actinopterygii</taxon>
        <taxon>Neopterygii</taxon>
        <taxon>Teleostei</taxon>
        <taxon>Neoteleostei</taxon>
        <taxon>Acanthomorphata</taxon>
        <taxon>Eupercaria</taxon>
        <taxon>Perciformes</taxon>
        <taxon>Notothenioidei</taxon>
        <taxon>Nototheniidae</taxon>
        <taxon>Dissostichus</taxon>
    </lineage>
</organism>
<dbReference type="Proteomes" id="UP000518266">
    <property type="component" value="Unassembled WGS sequence"/>
</dbReference>
<dbReference type="GO" id="GO:0009897">
    <property type="term" value="C:external side of plasma membrane"/>
    <property type="evidence" value="ECO:0007669"/>
    <property type="project" value="TreeGrafter"/>
</dbReference>
<evidence type="ECO:0000313" key="5">
    <source>
        <dbReference type="Proteomes" id="UP000518266"/>
    </source>
</evidence>
<dbReference type="InterPro" id="IPR050208">
    <property type="entry name" value="MHC_class-I_related"/>
</dbReference>
<proteinExistence type="inferred from homology"/>
<comment type="similarity">
    <text evidence="2">Belongs to the MHC class I family.</text>
</comment>
<dbReference type="EMBL" id="JAAKFY010000012">
    <property type="protein sequence ID" value="KAF3848557.1"/>
    <property type="molecule type" value="Genomic_DNA"/>
</dbReference>
<dbReference type="InterPro" id="IPR037055">
    <property type="entry name" value="MHC_I-like_Ag-recog_sf"/>
</dbReference>
<dbReference type="InterPro" id="IPR011161">
    <property type="entry name" value="MHC_I-like_Ag-recog"/>
</dbReference>
<dbReference type="InterPro" id="IPR011162">
    <property type="entry name" value="MHC_I/II-like_Ag-recog"/>
</dbReference>
<dbReference type="OrthoDB" id="8936120at2759"/>
<dbReference type="PANTHER" id="PTHR16675:SF237">
    <property type="entry name" value="MHC CLASS I ANTIGEN TRANSCRIPT VARIANT 1-RELATED"/>
    <property type="match status" value="1"/>
</dbReference>
<dbReference type="PRINTS" id="PR01638">
    <property type="entry name" value="MHCCLASSI"/>
</dbReference>
<feature type="domain" description="MHC class I-like antigen recognition-like" evidence="3">
    <location>
        <begin position="4"/>
        <end position="102"/>
    </location>
</feature>
<dbReference type="AlphaFoldDB" id="A0A7J5YJA4"/>
<comment type="caution">
    <text evidence="4">The sequence shown here is derived from an EMBL/GenBank/DDBJ whole genome shotgun (WGS) entry which is preliminary data.</text>
</comment>
<dbReference type="InterPro" id="IPR001039">
    <property type="entry name" value="MHC_I_a_a1/a2"/>
</dbReference>
<dbReference type="GO" id="GO:0006955">
    <property type="term" value="P:immune response"/>
    <property type="evidence" value="ECO:0007669"/>
    <property type="project" value="TreeGrafter"/>
</dbReference>
<keyword evidence="1" id="KW-0325">Glycoprotein</keyword>
<keyword evidence="5" id="KW-1185">Reference proteome</keyword>
<name>A0A7J5YJA4_DISMA</name>
<dbReference type="Pfam" id="PF00129">
    <property type="entry name" value="MHC_I"/>
    <property type="match status" value="1"/>
</dbReference>
<evidence type="ECO:0000259" key="3">
    <source>
        <dbReference type="Pfam" id="PF00129"/>
    </source>
</evidence>
<reference evidence="4 5" key="1">
    <citation type="submission" date="2020-03" db="EMBL/GenBank/DDBJ databases">
        <title>Dissostichus mawsoni Genome sequencing and assembly.</title>
        <authorList>
            <person name="Park H."/>
        </authorList>
    </citation>
    <scope>NUCLEOTIDE SEQUENCE [LARGE SCALE GENOMIC DNA]</scope>
    <source>
        <strain evidence="4">DM0001</strain>
        <tissue evidence="4">Muscle</tissue>
    </source>
</reference>
<accession>A0A7J5YJA4</accession>
<sequence length="119" mass="13894">MSNITDEDPQYWERNTQRSLGSQQVFKVDIETLKQRFNQTGDVHIYQNMYGCDWDDETGEVKGYAHFGFDGEDFLILDLETESYIAPRPEAVLTKQKWEKTKLRWPSGRTTTPRGVLSI</sequence>
<dbReference type="SUPFAM" id="SSF54452">
    <property type="entry name" value="MHC antigen-recognition domain"/>
    <property type="match status" value="1"/>
</dbReference>
<gene>
    <name evidence="4" type="ORF">F7725_015054</name>
</gene>
<evidence type="ECO:0000256" key="1">
    <source>
        <dbReference type="ARBA" id="ARBA00023180"/>
    </source>
</evidence>